<evidence type="ECO:0000313" key="3">
    <source>
        <dbReference type="EMBL" id="NYH77916.1"/>
    </source>
</evidence>
<keyword evidence="2" id="KW-1133">Transmembrane helix</keyword>
<evidence type="ECO:0000256" key="2">
    <source>
        <dbReference type="SAM" id="Phobius"/>
    </source>
</evidence>
<dbReference type="Proteomes" id="UP000548304">
    <property type="component" value="Unassembled WGS sequence"/>
</dbReference>
<evidence type="ECO:0000256" key="1">
    <source>
        <dbReference type="SAM" id="MobiDB-lite"/>
    </source>
</evidence>
<name>A0A852Z2Q8_9ACTN</name>
<dbReference type="EMBL" id="JACBYW010000002">
    <property type="protein sequence ID" value="NYH77916.1"/>
    <property type="molecule type" value="Genomic_DNA"/>
</dbReference>
<sequence length="149" mass="15858">MVAGGSGRAITASLDEIAHMERAERVRAARYLRRHYPLYRVLSKRVALARALGFAAGLTLAVSVVLLVQGAGLVWVAGLVLLGLFLFGYVVVRLTDSRFDLLLAVLGAHRVEEARGSPDERGSGAETGGVARGDASGRSASDERVTRSR</sequence>
<evidence type="ECO:0000313" key="4">
    <source>
        <dbReference type="Proteomes" id="UP000548304"/>
    </source>
</evidence>
<keyword evidence="2" id="KW-0472">Membrane</keyword>
<feature type="transmembrane region" description="Helical" evidence="2">
    <location>
        <begin position="73"/>
        <end position="92"/>
    </location>
</feature>
<comment type="caution">
    <text evidence="3">The sequence shown here is derived from an EMBL/GenBank/DDBJ whole genome shotgun (WGS) entry which is preliminary data.</text>
</comment>
<keyword evidence="4" id="KW-1185">Reference proteome</keyword>
<reference evidence="3 4" key="1">
    <citation type="submission" date="2020-07" db="EMBL/GenBank/DDBJ databases">
        <title>Genomic Encyclopedia of Type Strains, Phase III (KMG-III): the genomes of soil and plant-associated and newly described type strains.</title>
        <authorList>
            <person name="Whitman W."/>
        </authorList>
    </citation>
    <scope>NUCLEOTIDE SEQUENCE [LARGE SCALE GENOMIC DNA]</scope>
    <source>
        <strain evidence="3 4">CECT 8576</strain>
    </source>
</reference>
<dbReference type="RefSeq" id="WP_246300297.1">
    <property type="nucleotide sequence ID" value="NZ_JACBYW010000002.1"/>
</dbReference>
<organism evidence="3 4">
    <name type="scientific">Actinopolyspora biskrensis</name>
    <dbReference type="NCBI Taxonomy" id="1470178"/>
    <lineage>
        <taxon>Bacteria</taxon>
        <taxon>Bacillati</taxon>
        <taxon>Actinomycetota</taxon>
        <taxon>Actinomycetes</taxon>
        <taxon>Actinopolysporales</taxon>
        <taxon>Actinopolysporaceae</taxon>
        <taxon>Actinopolyspora</taxon>
    </lineage>
</organism>
<keyword evidence="2" id="KW-0812">Transmembrane</keyword>
<feature type="compositionally biased region" description="Basic and acidic residues" evidence="1">
    <location>
        <begin position="113"/>
        <end position="123"/>
    </location>
</feature>
<gene>
    <name evidence="3" type="ORF">FHR84_001238</name>
</gene>
<feature type="transmembrane region" description="Helical" evidence="2">
    <location>
        <begin position="47"/>
        <end position="67"/>
    </location>
</feature>
<accession>A0A852Z2Q8</accession>
<protein>
    <submittedName>
        <fullName evidence="3">Uncharacterized protein</fullName>
    </submittedName>
</protein>
<dbReference type="AlphaFoldDB" id="A0A852Z2Q8"/>
<feature type="compositionally biased region" description="Basic and acidic residues" evidence="1">
    <location>
        <begin position="140"/>
        <end position="149"/>
    </location>
</feature>
<feature type="region of interest" description="Disordered" evidence="1">
    <location>
        <begin position="113"/>
        <end position="149"/>
    </location>
</feature>
<proteinExistence type="predicted"/>